<dbReference type="EMBL" id="NPHW01003699">
    <property type="protein sequence ID" value="OXV09123.1"/>
    <property type="molecule type" value="Genomic_DNA"/>
</dbReference>
<dbReference type="AlphaFoldDB" id="A0A232LY80"/>
<comment type="caution">
    <text evidence="2">The sequence shown here is derived from an EMBL/GenBank/DDBJ whole genome shotgun (WGS) entry which is preliminary data.</text>
</comment>
<proteinExistence type="predicted"/>
<keyword evidence="3" id="KW-1185">Reference proteome</keyword>
<reference evidence="2 3" key="1">
    <citation type="journal article" date="2015" name="Environ. Microbiol.">
        <title>Metagenome sequence of Elaphomyces granulatus from sporocarp tissue reveals Ascomycota ectomycorrhizal fingerprints of genome expansion and a Proteobacteria-rich microbiome.</title>
        <authorList>
            <person name="Quandt C.A."/>
            <person name="Kohler A."/>
            <person name="Hesse C.N."/>
            <person name="Sharpton T.J."/>
            <person name="Martin F."/>
            <person name="Spatafora J.W."/>
        </authorList>
    </citation>
    <scope>NUCLEOTIDE SEQUENCE [LARGE SCALE GENOMIC DNA]</scope>
    <source>
        <strain evidence="2 3">OSC145934</strain>
    </source>
</reference>
<feature type="compositionally biased region" description="Basic and acidic residues" evidence="1">
    <location>
        <begin position="189"/>
        <end position="203"/>
    </location>
</feature>
<dbReference type="OrthoDB" id="371463at2759"/>
<gene>
    <name evidence="2" type="ORF">Egran_03112</name>
</gene>
<evidence type="ECO:0000313" key="3">
    <source>
        <dbReference type="Proteomes" id="UP000243515"/>
    </source>
</evidence>
<sequence length="220" mass="25245">MLNHPAQFSITNFIKNNQCDFVMPVYLLHGFRWPRFGYIPCIRVYIILQDLDDAAAEYLQESVTTQTLLESFTSKHPDLMAHLPNLLFIEQYDPEDISDVTVSQPYAYVASRVGTLPDNARPKDGLSKRIDESKAEVPRPSTEELEALEKLRDSIAPGQEIGWWVVYNGDPEREYPQVDEQSSQFERNVMADEPERAGMDVRKASKSSEAMKRLFGRKRS</sequence>
<organism evidence="2 3">
    <name type="scientific">Elaphomyces granulatus</name>
    <dbReference type="NCBI Taxonomy" id="519963"/>
    <lineage>
        <taxon>Eukaryota</taxon>
        <taxon>Fungi</taxon>
        <taxon>Dikarya</taxon>
        <taxon>Ascomycota</taxon>
        <taxon>Pezizomycotina</taxon>
        <taxon>Eurotiomycetes</taxon>
        <taxon>Eurotiomycetidae</taxon>
        <taxon>Eurotiales</taxon>
        <taxon>Elaphomycetaceae</taxon>
        <taxon>Elaphomyces</taxon>
    </lineage>
</organism>
<dbReference type="Proteomes" id="UP000243515">
    <property type="component" value="Unassembled WGS sequence"/>
</dbReference>
<evidence type="ECO:0000256" key="1">
    <source>
        <dbReference type="SAM" id="MobiDB-lite"/>
    </source>
</evidence>
<evidence type="ECO:0000313" key="2">
    <source>
        <dbReference type="EMBL" id="OXV09123.1"/>
    </source>
</evidence>
<feature type="region of interest" description="Disordered" evidence="1">
    <location>
        <begin position="119"/>
        <end position="142"/>
    </location>
</feature>
<evidence type="ECO:0008006" key="4">
    <source>
        <dbReference type="Google" id="ProtNLM"/>
    </source>
</evidence>
<name>A0A232LY80_9EURO</name>
<protein>
    <recommendedName>
        <fullName evidence="4">Developmental regulator FlbE</fullName>
    </recommendedName>
</protein>
<accession>A0A232LY80</accession>
<feature type="compositionally biased region" description="Basic and acidic residues" evidence="1">
    <location>
        <begin position="120"/>
        <end position="137"/>
    </location>
</feature>
<feature type="region of interest" description="Disordered" evidence="1">
    <location>
        <begin position="189"/>
        <end position="220"/>
    </location>
</feature>